<evidence type="ECO:0000256" key="4">
    <source>
        <dbReference type="ARBA" id="ARBA00022692"/>
    </source>
</evidence>
<feature type="transmembrane region" description="Helical" evidence="8">
    <location>
        <begin position="109"/>
        <end position="129"/>
    </location>
</feature>
<feature type="region of interest" description="Disordered" evidence="7">
    <location>
        <begin position="1"/>
        <end position="53"/>
    </location>
</feature>
<dbReference type="EMBL" id="JANBVO010000011">
    <property type="protein sequence ID" value="KAJ9148864.1"/>
    <property type="molecule type" value="Genomic_DNA"/>
</dbReference>
<dbReference type="FunFam" id="1.20.1250.20:FF:000284">
    <property type="entry name" value="Siderophore iron transporter mirB"/>
    <property type="match status" value="1"/>
</dbReference>
<reference evidence="9" key="1">
    <citation type="submission" date="2022-07" db="EMBL/GenBank/DDBJ databases">
        <title>Fungi with potential for degradation of polypropylene.</title>
        <authorList>
            <person name="Gostincar C."/>
        </authorList>
    </citation>
    <scope>NUCLEOTIDE SEQUENCE</scope>
    <source>
        <strain evidence="9">EXF-13308</strain>
    </source>
</reference>
<evidence type="ECO:0000256" key="8">
    <source>
        <dbReference type="SAM" id="Phobius"/>
    </source>
</evidence>
<gene>
    <name evidence="9" type="ORF">NKR23_g4750</name>
</gene>
<feature type="transmembrane region" description="Helical" evidence="8">
    <location>
        <begin position="489"/>
        <end position="509"/>
    </location>
</feature>
<keyword evidence="6 8" id="KW-0472">Membrane</keyword>
<dbReference type="Pfam" id="PF07690">
    <property type="entry name" value="MFS_1"/>
    <property type="match status" value="1"/>
</dbReference>
<feature type="transmembrane region" description="Helical" evidence="8">
    <location>
        <begin position="445"/>
        <end position="466"/>
    </location>
</feature>
<name>A0AA38VFJ7_9PEZI</name>
<feature type="transmembrane region" description="Helical" evidence="8">
    <location>
        <begin position="284"/>
        <end position="307"/>
    </location>
</feature>
<keyword evidence="3" id="KW-0813">Transport</keyword>
<accession>A0AA38VFJ7</accession>
<evidence type="ECO:0000313" key="9">
    <source>
        <dbReference type="EMBL" id="KAJ9148864.1"/>
    </source>
</evidence>
<evidence type="ECO:0000256" key="3">
    <source>
        <dbReference type="ARBA" id="ARBA00022448"/>
    </source>
</evidence>
<feature type="transmembrane region" description="Helical" evidence="8">
    <location>
        <begin position="390"/>
        <end position="413"/>
    </location>
</feature>
<proteinExistence type="inferred from homology"/>
<dbReference type="InterPro" id="IPR011701">
    <property type="entry name" value="MFS"/>
</dbReference>
<comment type="subcellular location">
    <subcellularLocation>
        <location evidence="1">Membrane</location>
        <topology evidence="1">Multi-pass membrane protein</topology>
    </subcellularLocation>
</comment>
<protein>
    <submittedName>
        <fullName evidence="9">Siderochrome-iron transporter</fullName>
    </submittedName>
</protein>
<feature type="compositionally biased region" description="Basic and acidic residues" evidence="7">
    <location>
        <begin position="30"/>
        <end position="43"/>
    </location>
</feature>
<dbReference type="Gene3D" id="1.20.1250.20">
    <property type="entry name" value="MFS general substrate transporter like domains"/>
    <property type="match status" value="1"/>
</dbReference>
<dbReference type="AlphaFoldDB" id="A0AA38VFJ7"/>
<dbReference type="Proteomes" id="UP001174694">
    <property type="component" value="Unassembled WGS sequence"/>
</dbReference>
<feature type="transmembrane region" description="Helical" evidence="8">
    <location>
        <begin position="559"/>
        <end position="578"/>
    </location>
</feature>
<evidence type="ECO:0000256" key="5">
    <source>
        <dbReference type="ARBA" id="ARBA00022989"/>
    </source>
</evidence>
<dbReference type="GO" id="GO:0022857">
    <property type="term" value="F:transmembrane transporter activity"/>
    <property type="evidence" value="ECO:0007669"/>
    <property type="project" value="InterPro"/>
</dbReference>
<organism evidence="9 10">
    <name type="scientific">Pleurostoma richardsiae</name>
    <dbReference type="NCBI Taxonomy" id="41990"/>
    <lineage>
        <taxon>Eukaryota</taxon>
        <taxon>Fungi</taxon>
        <taxon>Dikarya</taxon>
        <taxon>Ascomycota</taxon>
        <taxon>Pezizomycotina</taxon>
        <taxon>Sordariomycetes</taxon>
        <taxon>Sordariomycetidae</taxon>
        <taxon>Calosphaeriales</taxon>
        <taxon>Pleurostomataceae</taxon>
        <taxon>Pleurostoma</taxon>
    </lineage>
</organism>
<sequence length="594" mass="65991">MRFRLPFRGNEVPVVADEPVNDAETPAAGETKEKVGAETKPEGESDGDDSSKVFEPGVEAARAMTETWSMQHLIIAYILIWIVCFIQAFSSGIIGTMTPYITSAFQEHSLTATTGIVANVVSGLIKLPYAKLMNLWGRPQAFGFMIVVMTMGIIMMAGCNNVKTYAAAQVFYSAGYSGIDFTTTIFIADTSSLKSRAFMIAFASSPWLATTWAYGPAAQSALEHIGFRWGLGIWAIIYPVVCVPLWGLFYFNQKKAEKQGLVRKAANNRTFQESVIYYLREFDVFGILLLAGGLAIFLLAFALYSYQSDQWKSPLIICFLIFGGLLVIAFVIWEKYFAPVTFIPWYLIANRTVFFTYTMVASIYTAWYIWDSYFYSFLIVVFNESITHATYITNIYTVGSCFCALCMGVIIRFNGRLKWLALYFGVPLTILGVGLMIHFRQPDSHIGYIVMCQIFIAFGGGILVICEQMTVMAVSTQQDIPAILAMESMVAYVADGIGQAIAAAMWTGIFPKKLAKYLPADALPDLASIYGDLTVQSSYPIGSPTRNAINHSYGDTQRYMLIAATCLYSITLVSVLLWKDINVKKIKQVKGLVW</sequence>
<keyword evidence="5 8" id="KW-1133">Transmembrane helix</keyword>
<comment type="similarity">
    <text evidence="2">Belongs to the major facilitator superfamily.</text>
</comment>
<dbReference type="SUPFAM" id="SSF103473">
    <property type="entry name" value="MFS general substrate transporter"/>
    <property type="match status" value="2"/>
</dbReference>
<feature type="transmembrane region" description="Helical" evidence="8">
    <location>
        <begin position="420"/>
        <end position="439"/>
    </location>
</feature>
<evidence type="ECO:0000313" key="10">
    <source>
        <dbReference type="Proteomes" id="UP001174694"/>
    </source>
</evidence>
<evidence type="ECO:0000256" key="7">
    <source>
        <dbReference type="SAM" id="MobiDB-lite"/>
    </source>
</evidence>
<feature type="transmembrane region" description="Helical" evidence="8">
    <location>
        <begin position="227"/>
        <end position="251"/>
    </location>
</feature>
<feature type="transmembrane region" description="Helical" evidence="8">
    <location>
        <begin position="170"/>
        <end position="188"/>
    </location>
</feature>
<dbReference type="InterPro" id="IPR036259">
    <property type="entry name" value="MFS_trans_sf"/>
</dbReference>
<keyword evidence="10" id="KW-1185">Reference proteome</keyword>
<evidence type="ECO:0000256" key="2">
    <source>
        <dbReference type="ARBA" id="ARBA00008335"/>
    </source>
</evidence>
<dbReference type="GO" id="GO:0005886">
    <property type="term" value="C:plasma membrane"/>
    <property type="evidence" value="ECO:0007669"/>
    <property type="project" value="TreeGrafter"/>
</dbReference>
<feature type="transmembrane region" description="Helical" evidence="8">
    <location>
        <begin position="74"/>
        <end position="97"/>
    </location>
</feature>
<feature type="transmembrane region" description="Helical" evidence="8">
    <location>
        <begin position="141"/>
        <end position="158"/>
    </location>
</feature>
<comment type="caution">
    <text evidence="9">The sequence shown here is derived from an EMBL/GenBank/DDBJ whole genome shotgun (WGS) entry which is preliminary data.</text>
</comment>
<keyword evidence="4 8" id="KW-0812">Transmembrane</keyword>
<feature type="transmembrane region" description="Helical" evidence="8">
    <location>
        <begin position="197"/>
        <end position="215"/>
    </location>
</feature>
<feature type="transmembrane region" description="Helical" evidence="8">
    <location>
        <begin position="345"/>
        <end position="370"/>
    </location>
</feature>
<dbReference type="PANTHER" id="PTHR23501:SF3">
    <property type="entry name" value="MAJOR FACILITATOR SUPERFAMILY (MFS) PROFILE DOMAIN-CONTAINING PROTEIN"/>
    <property type="match status" value="1"/>
</dbReference>
<dbReference type="PANTHER" id="PTHR23501">
    <property type="entry name" value="MAJOR FACILITATOR SUPERFAMILY"/>
    <property type="match status" value="1"/>
</dbReference>
<evidence type="ECO:0000256" key="1">
    <source>
        <dbReference type="ARBA" id="ARBA00004141"/>
    </source>
</evidence>
<feature type="transmembrane region" description="Helical" evidence="8">
    <location>
        <begin position="313"/>
        <end position="333"/>
    </location>
</feature>
<evidence type="ECO:0000256" key="6">
    <source>
        <dbReference type="ARBA" id="ARBA00023136"/>
    </source>
</evidence>